<name>A0A6S6LXF2_9BACT</name>
<gene>
    <name evidence="2" type="ORF">GEOBRER4_n0223</name>
</gene>
<organism evidence="2 3">
    <name type="scientific">Citrifermentans bremense</name>
    <dbReference type="NCBI Taxonomy" id="60035"/>
    <lineage>
        <taxon>Bacteria</taxon>
        <taxon>Pseudomonadati</taxon>
        <taxon>Thermodesulfobacteriota</taxon>
        <taxon>Desulfuromonadia</taxon>
        <taxon>Geobacterales</taxon>
        <taxon>Geobacteraceae</taxon>
        <taxon>Citrifermentans</taxon>
    </lineage>
</organism>
<keyword evidence="1" id="KW-0732">Signal</keyword>
<dbReference type="RefSeq" id="WP_226377855.1">
    <property type="nucleotide sequence ID" value="NZ_AP023213.1"/>
</dbReference>
<keyword evidence="3" id="KW-1185">Reference proteome</keyword>
<reference evidence="2 3" key="1">
    <citation type="submission" date="2020-06" db="EMBL/GenBank/DDBJ databases">
        <title>Interaction of electrochemicaly active bacteria, Geobacter bremensis R4 on different carbon anode.</title>
        <authorList>
            <person name="Meng L."/>
            <person name="Yoshida N."/>
        </authorList>
    </citation>
    <scope>NUCLEOTIDE SEQUENCE [LARGE SCALE GENOMIC DNA]</scope>
    <source>
        <strain evidence="2 3">R4</strain>
    </source>
</reference>
<proteinExistence type="predicted"/>
<evidence type="ECO:0008006" key="4">
    <source>
        <dbReference type="Google" id="ProtNLM"/>
    </source>
</evidence>
<evidence type="ECO:0000256" key="1">
    <source>
        <dbReference type="SAM" id="SignalP"/>
    </source>
</evidence>
<sequence>MKCVVTVVVLALLIAGNSTRCYAERCNCDVWVGRGGYCVDYIKDRIPSFQIPTKDEMVALKNTDVAEVAEGDVVIFTIKNYWHVAYVEAVRRNRRGEATAIDVSEKNFGDGLSFAEFKARWKSKSRHEWNRAVCCGITENYDLVTWRKNVSLDTVKQVWSPDDAASEGGRLRVNVLVDKVKEVLNKFFDYTETEL</sequence>
<dbReference type="InterPro" id="IPR038765">
    <property type="entry name" value="Papain-like_cys_pep_sf"/>
</dbReference>
<evidence type="ECO:0000313" key="3">
    <source>
        <dbReference type="Proteomes" id="UP000515472"/>
    </source>
</evidence>
<dbReference type="AlphaFoldDB" id="A0A6S6LXF2"/>
<accession>A0A6S6LXF2</accession>
<dbReference type="SUPFAM" id="SSF54001">
    <property type="entry name" value="Cysteine proteinases"/>
    <property type="match status" value="1"/>
</dbReference>
<protein>
    <recommendedName>
        <fullName evidence="4">Peptidase C51 domain-containing protein</fullName>
    </recommendedName>
</protein>
<dbReference type="Proteomes" id="UP000515472">
    <property type="component" value="Chromosome"/>
</dbReference>
<feature type="signal peptide" evidence="1">
    <location>
        <begin position="1"/>
        <end position="23"/>
    </location>
</feature>
<feature type="chain" id="PRO_5027790006" description="Peptidase C51 domain-containing protein" evidence="1">
    <location>
        <begin position="24"/>
        <end position="195"/>
    </location>
</feature>
<dbReference type="Gene3D" id="3.90.1720.10">
    <property type="entry name" value="endopeptidase domain like (from Nostoc punctiforme)"/>
    <property type="match status" value="1"/>
</dbReference>
<dbReference type="KEGG" id="gbn:GEOBRER4_02200"/>
<dbReference type="EMBL" id="AP023213">
    <property type="protein sequence ID" value="BCG45470.1"/>
    <property type="molecule type" value="Genomic_DNA"/>
</dbReference>
<evidence type="ECO:0000313" key="2">
    <source>
        <dbReference type="EMBL" id="BCG45470.1"/>
    </source>
</evidence>